<dbReference type="Proteomes" id="UP000246702">
    <property type="component" value="Unassembled WGS sequence"/>
</dbReference>
<dbReference type="PANTHER" id="PTHR32487">
    <property type="entry name" value="3-OXO-DELTA(4,5)-STEROID 5-BETA-REDUCTASE"/>
    <property type="match status" value="1"/>
</dbReference>
<proteinExistence type="predicted"/>
<accession>A0A317WU28</accession>
<dbReference type="OrthoDB" id="1731983at2759"/>
<dbReference type="InterPro" id="IPR055222">
    <property type="entry name" value="PRISE-like_Rossmann-fold"/>
</dbReference>
<dbReference type="CDD" id="cd08948">
    <property type="entry name" value="5beta-POR_like_SDR_a"/>
    <property type="match status" value="1"/>
</dbReference>
<evidence type="ECO:0000256" key="1">
    <source>
        <dbReference type="SAM" id="MobiDB-lite"/>
    </source>
</evidence>
<dbReference type="GeneID" id="37113676"/>
<dbReference type="SUPFAM" id="SSF51735">
    <property type="entry name" value="NAD(P)-binding Rossmann-fold domains"/>
    <property type="match status" value="1"/>
</dbReference>
<feature type="domain" description="PRISE-like Rossmann-fold" evidence="2">
    <location>
        <begin position="123"/>
        <end position="330"/>
    </location>
</feature>
<dbReference type="PANTHER" id="PTHR32487:SF0">
    <property type="entry name" value="3-OXO-DELTA(4,5)-STEROID 5-BETA-REDUCTASE"/>
    <property type="match status" value="1"/>
</dbReference>
<comment type="caution">
    <text evidence="3">The sequence shown here is derived from an EMBL/GenBank/DDBJ whole genome shotgun (WGS) entry which is preliminary data.</text>
</comment>
<feature type="compositionally biased region" description="Polar residues" evidence="1">
    <location>
        <begin position="59"/>
        <end position="68"/>
    </location>
</feature>
<protein>
    <recommendedName>
        <fullName evidence="2">PRISE-like Rossmann-fold domain-containing protein</fullName>
    </recommendedName>
</protein>
<organism evidence="3 4">
    <name type="scientific">Aspergillus sclerotioniger CBS 115572</name>
    <dbReference type="NCBI Taxonomy" id="1450535"/>
    <lineage>
        <taxon>Eukaryota</taxon>
        <taxon>Fungi</taxon>
        <taxon>Dikarya</taxon>
        <taxon>Ascomycota</taxon>
        <taxon>Pezizomycotina</taxon>
        <taxon>Eurotiomycetes</taxon>
        <taxon>Eurotiomycetidae</taxon>
        <taxon>Eurotiales</taxon>
        <taxon>Aspergillaceae</taxon>
        <taxon>Aspergillus</taxon>
        <taxon>Aspergillus subgen. Circumdati</taxon>
    </lineage>
</organism>
<evidence type="ECO:0000259" key="2">
    <source>
        <dbReference type="Pfam" id="PF22917"/>
    </source>
</evidence>
<sequence length="462" mass="52726">MSHHQSIYQTTTSSPDHNPNPKPTTVRRSLQSTSILARNHYLQNANRHRHRRNRYASHPQPTNHSNHSLPIGILGREIIAHLSKDPSYQTIHALSRSKKSTYPPHVHHASIDLLASPESLASQLSSQDVSGDYLFFTAYLQEGDEKDLERINGDMLENFLKALSISGAEKKVKRVVLVTGAKHYGVHLGPVKNPMEETDPWVEGEGRPPNFYYRQQRILKGMSEGKGWDWVVTYPNDVIGVAKGNFMNLVTAIGLYAAITKELDAPFIFPGSRIFYPKTDCFTYSRHHARFCAWAATEPACSNQAFNVVNGDTQTWQTMWPCLAERFGVTIPADQFQAEDEKVVPLIERPPLEDYAETSGLKGKVEKGEVRMRIDLEKWTEREDVKAAWERLAQREGLEKDAFEKATWFFLNFVLGRNYDLVISMNKAWKLGFRDWADTWDALEECLDELEDEKVLPRTGKK</sequence>
<dbReference type="InterPro" id="IPR036291">
    <property type="entry name" value="NAD(P)-bd_dom_sf"/>
</dbReference>
<name>A0A317WU28_9EURO</name>
<feature type="compositionally biased region" description="Basic residues" evidence="1">
    <location>
        <begin position="46"/>
        <end position="55"/>
    </location>
</feature>
<evidence type="ECO:0000313" key="4">
    <source>
        <dbReference type="Proteomes" id="UP000246702"/>
    </source>
</evidence>
<reference evidence="3 4" key="1">
    <citation type="submission" date="2016-12" db="EMBL/GenBank/DDBJ databases">
        <title>The genomes of Aspergillus section Nigri reveals drivers in fungal speciation.</title>
        <authorList>
            <consortium name="DOE Joint Genome Institute"/>
            <person name="Vesth T.C."/>
            <person name="Nybo J."/>
            <person name="Theobald S."/>
            <person name="Brandl J."/>
            <person name="Frisvad J.C."/>
            <person name="Nielsen K.F."/>
            <person name="Lyhne E.K."/>
            <person name="Kogle M.E."/>
            <person name="Kuo A."/>
            <person name="Riley R."/>
            <person name="Clum A."/>
            <person name="Nolan M."/>
            <person name="Lipzen A."/>
            <person name="Salamov A."/>
            <person name="Henrissat B."/>
            <person name="Wiebenga A."/>
            <person name="De Vries R.P."/>
            <person name="Grigoriev I.V."/>
            <person name="Mortensen U.H."/>
            <person name="Andersen M.R."/>
            <person name="Baker S.E."/>
        </authorList>
    </citation>
    <scope>NUCLEOTIDE SEQUENCE [LARGE SCALE GENOMIC DNA]</scope>
    <source>
        <strain evidence="3 4">CBS 115572</strain>
    </source>
</reference>
<dbReference type="Pfam" id="PF22917">
    <property type="entry name" value="PRISE"/>
    <property type="match status" value="1"/>
</dbReference>
<feature type="compositionally biased region" description="Polar residues" evidence="1">
    <location>
        <begin position="1"/>
        <end position="17"/>
    </location>
</feature>
<feature type="region of interest" description="Disordered" evidence="1">
    <location>
        <begin position="1"/>
        <end position="29"/>
    </location>
</feature>
<dbReference type="EMBL" id="MSFK01000011">
    <property type="protein sequence ID" value="PWY89595.1"/>
    <property type="molecule type" value="Genomic_DNA"/>
</dbReference>
<dbReference type="Gene3D" id="3.40.50.720">
    <property type="entry name" value="NAD(P)-binding Rossmann-like Domain"/>
    <property type="match status" value="1"/>
</dbReference>
<dbReference type="STRING" id="1450535.A0A317WU28"/>
<feature type="region of interest" description="Disordered" evidence="1">
    <location>
        <begin position="42"/>
        <end position="69"/>
    </location>
</feature>
<dbReference type="RefSeq" id="XP_025468506.1">
    <property type="nucleotide sequence ID" value="XM_025611533.1"/>
</dbReference>
<evidence type="ECO:0000313" key="3">
    <source>
        <dbReference type="EMBL" id="PWY89595.1"/>
    </source>
</evidence>
<dbReference type="AlphaFoldDB" id="A0A317WU28"/>
<keyword evidence="4" id="KW-1185">Reference proteome</keyword>
<gene>
    <name evidence="3" type="ORF">BO94DRAFT_534380</name>
</gene>